<evidence type="ECO:0000259" key="1">
    <source>
        <dbReference type="PROSITE" id="PS50531"/>
    </source>
</evidence>
<dbReference type="eggNOG" id="COG4584">
    <property type="taxonomic scope" value="Bacteria"/>
</dbReference>
<dbReference type="Proteomes" id="UP000003744">
    <property type="component" value="Unassembled WGS sequence"/>
</dbReference>
<name>C2CGU2_9FIRM</name>
<organism evidence="2 3">
    <name type="scientific">Anaerococcus tetradius ATCC 35098</name>
    <dbReference type="NCBI Taxonomy" id="525255"/>
    <lineage>
        <taxon>Bacteria</taxon>
        <taxon>Bacillati</taxon>
        <taxon>Bacillota</taxon>
        <taxon>Tissierellia</taxon>
        <taxon>Tissierellales</taxon>
        <taxon>Peptoniphilaceae</taxon>
        <taxon>Anaerococcus</taxon>
    </lineage>
</organism>
<feature type="domain" description="HTH IS21-type" evidence="1">
    <location>
        <begin position="22"/>
        <end position="81"/>
    </location>
</feature>
<dbReference type="Gene3D" id="1.10.10.60">
    <property type="entry name" value="Homeodomain-like"/>
    <property type="match status" value="1"/>
</dbReference>
<sequence length="146" mass="17310">MYYQLELKDSKYFEIKSLKDLGRLKHLQEVLNIKVNYSEIAQELGVDRRTVKKYYDGYSKPSTKKKSSKIEPFIPLIKELLSDTNIQKFHYKTNLYQYLVDNHGLDVASSTFRHFIKKHKEFNKYFSKSNKNSPNIKSMRFETAPG</sequence>
<protein>
    <recommendedName>
        <fullName evidence="1">HTH IS21-type domain-containing protein</fullName>
    </recommendedName>
</protein>
<feature type="non-terminal residue" evidence="2">
    <location>
        <position position="146"/>
    </location>
</feature>
<dbReference type="HOGENOM" id="CLU_110500_0_0_9"/>
<dbReference type="InterPro" id="IPR017894">
    <property type="entry name" value="HTH_IS21_transposase_type"/>
</dbReference>
<proteinExistence type="predicted"/>
<dbReference type="EMBL" id="ACGC01000024">
    <property type="protein sequence ID" value="EEI83212.1"/>
    <property type="molecule type" value="Genomic_DNA"/>
</dbReference>
<gene>
    <name evidence="2" type="ORF">HMPREF0077_0702</name>
</gene>
<reference evidence="2 3" key="1">
    <citation type="submission" date="2009-01" db="EMBL/GenBank/DDBJ databases">
        <authorList>
            <person name="Qin X."/>
            <person name="Bachman B."/>
            <person name="Battles P."/>
            <person name="Bell A."/>
            <person name="Bess C."/>
            <person name="Bickham C."/>
            <person name="Chaboub L."/>
            <person name="Chen D."/>
            <person name="Coyle M."/>
            <person name="Deiros D.R."/>
            <person name="Dinh H."/>
            <person name="Forbes L."/>
            <person name="Fowler G."/>
            <person name="Francisco L."/>
            <person name="Fu Q."/>
            <person name="Gubbala S."/>
            <person name="Hale W."/>
            <person name="Han Y."/>
            <person name="Hemphill L."/>
            <person name="Highlander S.K."/>
            <person name="Hirani K."/>
            <person name="Hogues M."/>
            <person name="Jackson L."/>
            <person name="Jakkamsetti A."/>
            <person name="Javaid M."/>
            <person name="Jiang H."/>
            <person name="Korchina V."/>
            <person name="Kovar C."/>
            <person name="Lara F."/>
            <person name="Lee S."/>
            <person name="Mata R."/>
            <person name="Mathew T."/>
            <person name="Moen C."/>
            <person name="Morales K."/>
            <person name="Munidasa M."/>
            <person name="Nazareth L."/>
            <person name="Ngo R."/>
            <person name="Nguyen L."/>
            <person name="Okwuonu G."/>
            <person name="Ongeri F."/>
            <person name="Patil S."/>
            <person name="Petrosino J."/>
            <person name="Pham C."/>
            <person name="Pham P."/>
            <person name="Pu L.-L."/>
            <person name="Puazo M."/>
            <person name="Raj R."/>
            <person name="Reid J."/>
            <person name="Rouhana J."/>
            <person name="Saada N."/>
            <person name="Shang Y."/>
            <person name="Simmons D."/>
            <person name="Thornton R."/>
            <person name="Warren J."/>
            <person name="Weissenberger G."/>
            <person name="Zhang J."/>
            <person name="Zhang L."/>
            <person name="Zhou C."/>
            <person name="Zhu D."/>
            <person name="Muzny D."/>
            <person name="Worley K."/>
            <person name="Gibbs R."/>
        </authorList>
    </citation>
    <scope>NUCLEOTIDE SEQUENCE [LARGE SCALE GENOMIC DNA]</scope>
    <source>
        <strain evidence="2 3">ATCC 35098</strain>
    </source>
</reference>
<evidence type="ECO:0000313" key="2">
    <source>
        <dbReference type="EMBL" id="EEI83212.1"/>
    </source>
</evidence>
<accession>C2CGU2</accession>
<comment type="caution">
    <text evidence="2">The sequence shown here is derived from an EMBL/GenBank/DDBJ whole genome shotgun (WGS) entry which is preliminary data.</text>
</comment>
<dbReference type="AlphaFoldDB" id="C2CGU2"/>
<dbReference type="PROSITE" id="PS50531">
    <property type="entry name" value="HTH_IS21"/>
    <property type="match status" value="1"/>
</dbReference>
<evidence type="ECO:0000313" key="3">
    <source>
        <dbReference type="Proteomes" id="UP000003744"/>
    </source>
</evidence>